<sequence>MMKLSYTGELAIIAGKSELGTSDRLQIGCTVQRHGKWQSSLQSDQTSSTALTISAGIMDHEEARRKHIGWKILGFFFY</sequence>
<dbReference type="GO" id="GO:0005840">
    <property type="term" value="C:ribosome"/>
    <property type="evidence" value="ECO:0007669"/>
    <property type="project" value="InterPro"/>
</dbReference>
<dbReference type="Proteomes" id="UP001488838">
    <property type="component" value="Unassembled WGS sequence"/>
</dbReference>
<dbReference type="Gene3D" id="3.30.1490.10">
    <property type="match status" value="1"/>
</dbReference>
<evidence type="ECO:0000313" key="2">
    <source>
        <dbReference type="Proteomes" id="UP001488838"/>
    </source>
</evidence>
<evidence type="ECO:0000313" key="1">
    <source>
        <dbReference type="EMBL" id="KAK7804713.1"/>
    </source>
</evidence>
<organism evidence="1 2">
    <name type="scientific">Myodes glareolus</name>
    <name type="common">Bank vole</name>
    <name type="synonym">Clethrionomys glareolus</name>
    <dbReference type="NCBI Taxonomy" id="447135"/>
    <lineage>
        <taxon>Eukaryota</taxon>
        <taxon>Metazoa</taxon>
        <taxon>Chordata</taxon>
        <taxon>Craniata</taxon>
        <taxon>Vertebrata</taxon>
        <taxon>Euteleostomi</taxon>
        <taxon>Mammalia</taxon>
        <taxon>Eutheria</taxon>
        <taxon>Euarchontoglires</taxon>
        <taxon>Glires</taxon>
        <taxon>Rodentia</taxon>
        <taxon>Myomorpha</taxon>
        <taxon>Muroidea</taxon>
        <taxon>Cricetidae</taxon>
        <taxon>Arvicolinae</taxon>
        <taxon>Myodes</taxon>
    </lineage>
</organism>
<gene>
    <name evidence="1" type="ORF">U0070_022416</name>
</gene>
<comment type="caution">
    <text evidence="1">The sequence shown here is derived from an EMBL/GenBank/DDBJ whole genome shotgun (WGS) entry which is preliminary data.</text>
</comment>
<keyword evidence="2" id="KW-1185">Reference proteome</keyword>
<dbReference type="InterPro" id="IPR035987">
    <property type="entry name" value="Ribosomal_uS8_sf"/>
</dbReference>
<protein>
    <submittedName>
        <fullName evidence="1">Uncharacterized protein</fullName>
    </submittedName>
</protein>
<dbReference type="GO" id="GO:0003735">
    <property type="term" value="F:structural constituent of ribosome"/>
    <property type="evidence" value="ECO:0007669"/>
    <property type="project" value="InterPro"/>
</dbReference>
<proteinExistence type="predicted"/>
<reference evidence="1 2" key="1">
    <citation type="journal article" date="2023" name="bioRxiv">
        <title>Conserved and derived expression patterns and positive selection on dental genes reveal complex evolutionary context of ever-growing rodent molars.</title>
        <authorList>
            <person name="Calamari Z.T."/>
            <person name="Song A."/>
            <person name="Cohen E."/>
            <person name="Akter M."/>
            <person name="Roy R.D."/>
            <person name="Hallikas O."/>
            <person name="Christensen M.M."/>
            <person name="Li P."/>
            <person name="Marangoni P."/>
            <person name="Jernvall J."/>
            <person name="Klein O.D."/>
        </authorList>
    </citation>
    <scope>NUCLEOTIDE SEQUENCE [LARGE SCALE GENOMIC DNA]</scope>
    <source>
        <strain evidence="1">V071</strain>
    </source>
</reference>
<dbReference type="AlphaFoldDB" id="A0AAW0HRJ6"/>
<dbReference type="EMBL" id="JBBHLL010000366">
    <property type="protein sequence ID" value="KAK7804713.1"/>
    <property type="molecule type" value="Genomic_DNA"/>
</dbReference>
<feature type="non-terminal residue" evidence="1">
    <location>
        <position position="78"/>
    </location>
</feature>
<dbReference type="SUPFAM" id="SSF56047">
    <property type="entry name" value="Ribosomal protein S8"/>
    <property type="match status" value="1"/>
</dbReference>
<dbReference type="GO" id="GO:0006412">
    <property type="term" value="P:translation"/>
    <property type="evidence" value="ECO:0007669"/>
    <property type="project" value="InterPro"/>
</dbReference>
<accession>A0AAW0HRJ6</accession>
<name>A0AAW0HRJ6_MYOGA</name>